<dbReference type="EMBL" id="CADCVJ010000022">
    <property type="protein sequence ID" value="CAA9463312.1"/>
    <property type="molecule type" value="Genomic_DNA"/>
</dbReference>
<organism evidence="2">
    <name type="scientific">uncultured Solirubrobacteraceae bacterium</name>
    <dbReference type="NCBI Taxonomy" id="1162706"/>
    <lineage>
        <taxon>Bacteria</taxon>
        <taxon>Bacillati</taxon>
        <taxon>Actinomycetota</taxon>
        <taxon>Thermoleophilia</taxon>
        <taxon>Solirubrobacterales</taxon>
        <taxon>Solirubrobacteraceae</taxon>
        <taxon>environmental samples</taxon>
    </lineage>
</organism>
<accession>A0A6J4R705</accession>
<feature type="transmembrane region" description="Helical" evidence="1">
    <location>
        <begin position="120"/>
        <end position="142"/>
    </location>
</feature>
<dbReference type="AlphaFoldDB" id="A0A6J4R705"/>
<proteinExistence type="predicted"/>
<reference evidence="2" key="1">
    <citation type="submission" date="2020-02" db="EMBL/GenBank/DDBJ databases">
        <authorList>
            <person name="Meier V. D."/>
        </authorList>
    </citation>
    <scope>NUCLEOTIDE SEQUENCE</scope>
    <source>
        <strain evidence="2">AVDCRST_MAG38</strain>
    </source>
</reference>
<keyword evidence="1" id="KW-0812">Transmembrane</keyword>
<gene>
    <name evidence="2" type="ORF">AVDCRST_MAG38-404</name>
</gene>
<evidence type="ECO:0008006" key="3">
    <source>
        <dbReference type="Google" id="ProtNLM"/>
    </source>
</evidence>
<keyword evidence="1" id="KW-1133">Transmembrane helix</keyword>
<name>A0A6J4R705_9ACTN</name>
<feature type="transmembrane region" description="Helical" evidence="1">
    <location>
        <begin position="52"/>
        <end position="75"/>
    </location>
</feature>
<sequence>MAPAAIRPDAWNLPLLVHVAGAMLLVAALVVVLAVAVAAARRDDARPALTRVLLRSLLLGVIPSYLVMRIGAQWVASEQGVGDDATWVGIGYMTAEAGLVLALIAAFLTWRAARRGGRRLLNGVAGISGLLLVAYAITIWAMTAKPT</sequence>
<feature type="transmembrane region" description="Helical" evidence="1">
    <location>
        <begin position="15"/>
        <end position="40"/>
    </location>
</feature>
<evidence type="ECO:0000313" key="2">
    <source>
        <dbReference type="EMBL" id="CAA9463312.1"/>
    </source>
</evidence>
<keyword evidence="1" id="KW-0472">Membrane</keyword>
<evidence type="ECO:0000256" key="1">
    <source>
        <dbReference type="SAM" id="Phobius"/>
    </source>
</evidence>
<protein>
    <recommendedName>
        <fullName evidence="3">Integral membrane protein</fullName>
    </recommendedName>
</protein>
<feature type="transmembrane region" description="Helical" evidence="1">
    <location>
        <begin position="87"/>
        <end position="108"/>
    </location>
</feature>